<dbReference type="EMBL" id="WOWK01000104">
    <property type="protein sequence ID" value="KAF0318847.1"/>
    <property type="molecule type" value="Genomic_DNA"/>
</dbReference>
<accession>A0A8H3ZKA2</accession>
<gene>
    <name evidence="2" type="ORF">GQ607_013979</name>
</gene>
<feature type="region of interest" description="Disordered" evidence="1">
    <location>
        <begin position="68"/>
        <end position="92"/>
    </location>
</feature>
<proteinExistence type="predicted"/>
<keyword evidence="3" id="KW-1185">Reference proteome</keyword>
<sequence length="541" mass="60844">MELRSRPKPLQPEPESKRQSGSTCLCGQSINVAPNKVRRHYGVVHCYCYDCKGVFVKSTHTRANPTHRIGTYEEFPPADKRRPPVDDDLASPHVSEDIAGKVSGRPVTRLQRLQQAQSAENHGHPSRPRLFTLWVLIGDTDDAGDVVHKYKPDDVSFCDVRLYVEPASVQHEPWVPAASKWKHLQKRFPGFLKSSSGLMQVHQSLLTSLIATASDGNELKGAIRTWEQVESHLQVRDLHSQFNLDPHKDRLVLALMETGFPVKSTIQSQYDCIEDYLQVIGSAYNSHTIAYPSREERNAAEYKLQDIRALDEIAEARGMWRPTTCYGSGDCAIANKKDILKRSWSSSSLHATTDVGHASKLTCARPKRRKVVKKAAIDAEEDGEGVWFHQEYVNMLAEIELRVFIATRPDPNGTRGLRGEVVRVCCTRPDIKDGGMHATEAIEDTYQSLGTTKDAVHEFTLDVFEALRNPQYGWKSRFETLEVGCRLDISAKHVGGPLFVNEITRWNGSHYFSNYCTGDPHALICSTYATAWKRYVKTLAG</sequence>
<organism evidence="2 3">
    <name type="scientific">Colletotrichum asianum</name>
    <dbReference type="NCBI Taxonomy" id="702518"/>
    <lineage>
        <taxon>Eukaryota</taxon>
        <taxon>Fungi</taxon>
        <taxon>Dikarya</taxon>
        <taxon>Ascomycota</taxon>
        <taxon>Pezizomycotina</taxon>
        <taxon>Sordariomycetes</taxon>
        <taxon>Hypocreomycetidae</taxon>
        <taxon>Glomerellales</taxon>
        <taxon>Glomerellaceae</taxon>
        <taxon>Colletotrichum</taxon>
        <taxon>Colletotrichum gloeosporioides species complex</taxon>
    </lineage>
</organism>
<reference evidence="2 3" key="1">
    <citation type="submission" date="2019-12" db="EMBL/GenBank/DDBJ databases">
        <title>A genome sequence resource for the geographically widespread anthracnose pathogen Colletotrichum asianum.</title>
        <authorList>
            <person name="Meng Y."/>
        </authorList>
    </citation>
    <scope>NUCLEOTIDE SEQUENCE [LARGE SCALE GENOMIC DNA]</scope>
    <source>
        <strain evidence="2 3">ICMP 18580</strain>
    </source>
</reference>
<dbReference type="AlphaFoldDB" id="A0A8H3ZKA2"/>
<comment type="caution">
    <text evidence="2">The sequence shown here is derived from an EMBL/GenBank/DDBJ whole genome shotgun (WGS) entry which is preliminary data.</text>
</comment>
<dbReference type="Proteomes" id="UP000434172">
    <property type="component" value="Unassembled WGS sequence"/>
</dbReference>
<dbReference type="OrthoDB" id="4789692at2759"/>
<evidence type="ECO:0000256" key="1">
    <source>
        <dbReference type="SAM" id="MobiDB-lite"/>
    </source>
</evidence>
<evidence type="ECO:0000313" key="2">
    <source>
        <dbReference type="EMBL" id="KAF0318847.1"/>
    </source>
</evidence>
<evidence type="ECO:0000313" key="3">
    <source>
        <dbReference type="Proteomes" id="UP000434172"/>
    </source>
</evidence>
<feature type="region of interest" description="Disordered" evidence="1">
    <location>
        <begin position="1"/>
        <end position="22"/>
    </location>
</feature>
<name>A0A8H3ZKA2_9PEZI</name>
<protein>
    <submittedName>
        <fullName evidence="2">Uncharacterized protein</fullName>
    </submittedName>
</protein>